<keyword evidence="2" id="KW-1185">Reference proteome</keyword>
<evidence type="ECO:0000313" key="1">
    <source>
        <dbReference type="EMBL" id="MFD2933564.1"/>
    </source>
</evidence>
<dbReference type="SUPFAM" id="SSF160419">
    <property type="entry name" value="YdfO-like"/>
    <property type="match status" value="1"/>
</dbReference>
<dbReference type="InterPro" id="IPR009833">
    <property type="entry name" value="DUF1398"/>
</dbReference>
<gene>
    <name evidence="1" type="ORF">ACFS25_07200</name>
</gene>
<sequence length="127" mass="13988">MVQEEAITQAYATAKNYPDLAQKLVDAGVQSYTVEVSSGSMLYKLAEGKTTIHTNIMEPRIIMSAFDRDRAIAAIRDNQEGKTDFPAFMNGIAQAGVRFYDAILTGTNKRVIYIGMGGHYEEEITTA</sequence>
<dbReference type="Gene3D" id="3.30.1810.10">
    <property type="entry name" value="YdfO-like"/>
    <property type="match status" value="1"/>
</dbReference>
<dbReference type="Pfam" id="PF07166">
    <property type="entry name" value="DUF1398"/>
    <property type="match status" value="1"/>
</dbReference>
<evidence type="ECO:0000313" key="2">
    <source>
        <dbReference type="Proteomes" id="UP001597512"/>
    </source>
</evidence>
<name>A0ABW6ADU4_9BACT</name>
<organism evidence="1 2">
    <name type="scientific">Spirosoma flavum</name>
    <dbReference type="NCBI Taxonomy" id="2048557"/>
    <lineage>
        <taxon>Bacteria</taxon>
        <taxon>Pseudomonadati</taxon>
        <taxon>Bacteroidota</taxon>
        <taxon>Cytophagia</taxon>
        <taxon>Cytophagales</taxon>
        <taxon>Cytophagaceae</taxon>
        <taxon>Spirosoma</taxon>
    </lineage>
</organism>
<accession>A0ABW6ADU4</accession>
<comment type="caution">
    <text evidence="1">The sequence shown here is derived from an EMBL/GenBank/DDBJ whole genome shotgun (WGS) entry which is preliminary data.</text>
</comment>
<proteinExistence type="predicted"/>
<reference evidence="2" key="1">
    <citation type="journal article" date="2019" name="Int. J. Syst. Evol. Microbiol.">
        <title>The Global Catalogue of Microorganisms (GCM) 10K type strain sequencing project: providing services to taxonomists for standard genome sequencing and annotation.</title>
        <authorList>
            <consortium name="The Broad Institute Genomics Platform"/>
            <consortium name="The Broad Institute Genome Sequencing Center for Infectious Disease"/>
            <person name="Wu L."/>
            <person name="Ma J."/>
        </authorList>
    </citation>
    <scope>NUCLEOTIDE SEQUENCE [LARGE SCALE GENOMIC DNA]</scope>
    <source>
        <strain evidence="2">KCTC 52490</strain>
    </source>
</reference>
<dbReference type="Proteomes" id="UP001597512">
    <property type="component" value="Unassembled WGS sequence"/>
</dbReference>
<protein>
    <submittedName>
        <fullName evidence="1">DUF1398 family protein</fullName>
    </submittedName>
</protein>
<dbReference type="InterPro" id="IPR036696">
    <property type="entry name" value="YdfO-like_sf"/>
</dbReference>
<dbReference type="EMBL" id="JBHUOM010000002">
    <property type="protein sequence ID" value="MFD2933564.1"/>
    <property type="molecule type" value="Genomic_DNA"/>
</dbReference>
<dbReference type="RefSeq" id="WP_381498027.1">
    <property type="nucleotide sequence ID" value="NZ_JBHUOM010000002.1"/>
</dbReference>